<dbReference type="Gene3D" id="3.30.1330.40">
    <property type="entry name" value="RutC-like"/>
    <property type="match status" value="1"/>
</dbReference>
<dbReference type="Proteomes" id="UP000076738">
    <property type="component" value="Unassembled WGS sequence"/>
</dbReference>
<dbReference type="CDD" id="cd00448">
    <property type="entry name" value="YjgF_YER057c_UK114_family"/>
    <property type="match status" value="1"/>
</dbReference>
<dbReference type="PANTHER" id="PTHR11803">
    <property type="entry name" value="2-IMINOBUTANOATE/2-IMINOPROPANOATE DEAMINASE RIDA"/>
    <property type="match status" value="1"/>
</dbReference>
<evidence type="ECO:0000313" key="2">
    <source>
        <dbReference type="EMBL" id="KZO91232.1"/>
    </source>
</evidence>
<dbReference type="Pfam" id="PF01042">
    <property type="entry name" value="Ribonuc_L-PSP"/>
    <property type="match status" value="1"/>
</dbReference>
<comment type="similarity">
    <text evidence="1">Belongs to the RutC family.</text>
</comment>
<dbReference type="PANTHER" id="PTHR11803:SF58">
    <property type="entry name" value="PROTEIN HMF1-RELATED"/>
    <property type="match status" value="1"/>
</dbReference>
<dbReference type="GO" id="GO:0019239">
    <property type="term" value="F:deaminase activity"/>
    <property type="evidence" value="ECO:0007669"/>
    <property type="project" value="TreeGrafter"/>
</dbReference>
<dbReference type="InterPro" id="IPR035959">
    <property type="entry name" value="RutC-like_sf"/>
</dbReference>
<accession>A0A167H4U0</accession>
<sequence length="128" mass="13842">MPDKKVIYAADAIPVLPVFCHAAQDPTTGLIFCSGSIGCDDKYQLPEGVQAQTKLLLDNVTKVLAAAGSSLEKIVKVNVYLSNMKRDFGPMNEVYATYFKQVPARTCVGVAQLPFDALVEMECTALPN</sequence>
<dbReference type="SUPFAM" id="SSF55298">
    <property type="entry name" value="YjgF-like"/>
    <property type="match status" value="1"/>
</dbReference>
<keyword evidence="3" id="KW-1185">Reference proteome</keyword>
<organism evidence="2 3">
    <name type="scientific">Calocera viscosa (strain TUFC12733)</name>
    <dbReference type="NCBI Taxonomy" id="1330018"/>
    <lineage>
        <taxon>Eukaryota</taxon>
        <taxon>Fungi</taxon>
        <taxon>Dikarya</taxon>
        <taxon>Basidiomycota</taxon>
        <taxon>Agaricomycotina</taxon>
        <taxon>Dacrymycetes</taxon>
        <taxon>Dacrymycetales</taxon>
        <taxon>Dacrymycetaceae</taxon>
        <taxon>Calocera</taxon>
    </lineage>
</organism>
<name>A0A167H4U0_CALVF</name>
<protein>
    <submittedName>
        <fullName evidence="2">Endoribonuclease L-PSP</fullName>
    </submittedName>
</protein>
<dbReference type="InterPro" id="IPR006175">
    <property type="entry name" value="YjgF/YER057c/UK114"/>
</dbReference>
<dbReference type="FunFam" id="3.30.1330.40:FF:000001">
    <property type="entry name" value="L-PSP family endoribonuclease"/>
    <property type="match status" value="1"/>
</dbReference>
<dbReference type="EMBL" id="KV417326">
    <property type="protein sequence ID" value="KZO91232.1"/>
    <property type="molecule type" value="Genomic_DNA"/>
</dbReference>
<dbReference type="GO" id="GO:0005829">
    <property type="term" value="C:cytosol"/>
    <property type="evidence" value="ECO:0007669"/>
    <property type="project" value="TreeGrafter"/>
</dbReference>
<dbReference type="AlphaFoldDB" id="A0A167H4U0"/>
<proteinExistence type="inferred from homology"/>
<dbReference type="STRING" id="1330018.A0A167H4U0"/>
<evidence type="ECO:0000313" key="3">
    <source>
        <dbReference type="Proteomes" id="UP000076738"/>
    </source>
</evidence>
<dbReference type="OrthoDB" id="309640at2759"/>
<reference evidence="2 3" key="1">
    <citation type="journal article" date="2016" name="Mol. Biol. Evol.">
        <title>Comparative Genomics of Early-Diverging Mushroom-Forming Fungi Provides Insights into the Origins of Lignocellulose Decay Capabilities.</title>
        <authorList>
            <person name="Nagy L.G."/>
            <person name="Riley R."/>
            <person name="Tritt A."/>
            <person name="Adam C."/>
            <person name="Daum C."/>
            <person name="Floudas D."/>
            <person name="Sun H."/>
            <person name="Yadav J.S."/>
            <person name="Pangilinan J."/>
            <person name="Larsson K.H."/>
            <person name="Matsuura K."/>
            <person name="Barry K."/>
            <person name="Labutti K."/>
            <person name="Kuo R."/>
            <person name="Ohm R.A."/>
            <person name="Bhattacharya S.S."/>
            <person name="Shirouzu T."/>
            <person name="Yoshinaga Y."/>
            <person name="Martin F.M."/>
            <person name="Grigoriev I.V."/>
            <person name="Hibbett D.S."/>
        </authorList>
    </citation>
    <scope>NUCLEOTIDE SEQUENCE [LARGE SCALE GENOMIC DNA]</scope>
    <source>
        <strain evidence="2 3">TUFC12733</strain>
    </source>
</reference>
<evidence type="ECO:0000256" key="1">
    <source>
        <dbReference type="ARBA" id="ARBA00010552"/>
    </source>
</evidence>
<gene>
    <name evidence="2" type="ORF">CALVIDRAFT_505896</name>
</gene>